<dbReference type="Proteomes" id="UP000332594">
    <property type="component" value="Unassembled WGS sequence"/>
</dbReference>
<organism evidence="2 3">
    <name type="scientific">Raoultella terrigena</name>
    <name type="common">Klebsiella terrigena</name>
    <dbReference type="NCBI Taxonomy" id="577"/>
    <lineage>
        <taxon>Bacteria</taxon>
        <taxon>Pseudomonadati</taxon>
        <taxon>Pseudomonadota</taxon>
        <taxon>Gammaproteobacteria</taxon>
        <taxon>Enterobacterales</taxon>
        <taxon>Enterobacteriaceae</taxon>
        <taxon>Klebsiella/Raoultella group</taxon>
        <taxon>Raoultella</taxon>
    </lineage>
</organism>
<dbReference type="AlphaFoldDB" id="A0A485BXQ1"/>
<name>A0A485BXQ1_RAOTE</name>
<dbReference type="NCBIfam" id="NF007512">
    <property type="entry name" value="PRK10116.1"/>
    <property type="match status" value="1"/>
</dbReference>
<dbReference type="InterPro" id="IPR006016">
    <property type="entry name" value="UspA"/>
</dbReference>
<protein>
    <submittedName>
        <fullName evidence="2">Universal stress protein A</fullName>
    </submittedName>
</protein>
<proteinExistence type="predicted"/>
<dbReference type="SUPFAM" id="SSF52402">
    <property type="entry name" value="Adenine nucleotide alpha hydrolases-like"/>
    <property type="match status" value="1"/>
</dbReference>
<reference evidence="2 3" key="1">
    <citation type="submission" date="2019-03" db="EMBL/GenBank/DDBJ databases">
        <authorList>
            <consortium name="Pathogen Informatics"/>
        </authorList>
    </citation>
    <scope>NUCLEOTIDE SEQUENCE [LARGE SCALE GENOMIC DNA]</scope>
    <source>
        <strain evidence="2 3">NCTC13038</strain>
    </source>
</reference>
<accession>A0A485BXQ1</accession>
<evidence type="ECO:0000259" key="1">
    <source>
        <dbReference type="Pfam" id="PF00582"/>
    </source>
</evidence>
<gene>
    <name evidence="2" type="primary">uspA_1</name>
    <name evidence="2" type="ORF">NCTC13038_03570</name>
</gene>
<dbReference type="EMBL" id="CAADJG010000002">
    <property type="protein sequence ID" value="VFS76498.1"/>
    <property type="molecule type" value="Genomic_DNA"/>
</dbReference>
<sequence>MPYSHLLVAVAPTPESRTLINKAVSIARPLEAKISLITLATDPEMYNQFAAPMLENLRDLMYEETRGFLNGLAQDAGYPIEKITIASGELGHHVKDFCQQHRVDLVICGQPQPQPVFPRHPARLKVSSAAAALTCCWYRWRKASAEAPA</sequence>
<dbReference type="Pfam" id="PF00582">
    <property type="entry name" value="Usp"/>
    <property type="match status" value="1"/>
</dbReference>
<evidence type="ECO:0000313" key="2">
    <source>
        <dbReference type="EMBL" id="VFS76498.1"/>
    </source>
</evidence>
<evidence type="ECO:0000313" key="3">
    <source>
        <dbReference type="Proteomes" id="UP000332594"/>
    </source>
</evidence>
<dbReference type="InterPro" id="IPR014729">
    <property type="entry name" value="Rossmann-like_a/b/a_fold"/>
</dbReference>
<dbReference type="Gene3D" id="3.40.50.620">
    <property type="entry name" value="HUPs"/>
    <property type="match status" value="1"/>
</dbReference>
<feature type="domain" description="UspA" evidence="1">
    <location>
        <begin position="3"/>
        <end position="111"/>
    </location>
</feature>